<dbReference type="EMBL" id="CM009750">
    <property type="protein sequence ID" value="PUZ69191.1"/>
    <property type="molecule type" value="Genomic_DNA"/>
</dbReference>
<keyword evidence="2" id="KW-1185">Reference proteome</keyword>
<protein>
    <submittedName>
        <fullName evidence="1">Uncharacterized protein</fullName>
    </submittedName>
</protein>
<dbReference type="Proteomes" id="UP000244336">
    <property type="component" value="Chromosome 2"/>
</dbReference>
<sequence length="60" mass="6598">MQCNTSPSDPKIYTGMDGWLAWPGRRRAKMRQAGCANSNDRLVDLIILLHACPDSAGSYS</sequence>
<organism evidence="1 2">
    <name type="scientific">Panicum hallii var. hallii</name>
    <dbReference type="NCBI Taxonomy" id="1504633"/>
    <lineage>
        <taxon>Eukaryota</taxon>
        <taxon>Viridiplantae</taxon>
        <taxon>Streptophyta</taxon>
        <taxon>Embryophyta</taxon>
        <taxon>Tracheophyta</taxon>
        <taxon>Spermatophyta</taxon>
        <taxon>Magnoliopsida</taxon>
        <taxon>Liliopsida</taxon>
        <taxon>Poales</taxon>
        <taxon>Poaceae</taxon>
        <taxon>PACMAD clade</taxon>
        <taxon>Panicoideae</taxon>
        <taxon>Panicodae</taxon>
        <taxon>Paniceae</taxon>
        <taxon>Panicinae</taxon>
        <taxon>Panicum</taxon>
        <taxon>Panicum sect. Panicum</taxon>
    </lineage>
</organism>
<name>A0A2T7EMY7_9POAL</name>
<evidence type="ECO:0000313" key="2">
    <source>
        <dbReference type="Proteomes" id="UP000244336"/>
    </source>
</evidence>
<dbReference type="Gramene" id="PUZ69191">
    <property type="protein sequence ID" value="PUZ69191"/>
    <property type="gene ID" value="GQ55_2G089300"/>
</dbReference>
<accession>A0A2T7EMY7</accession>
<evidence type="ECO:0000313" key="1">
    <source>
        <dbReference type="EMBL" id="PUZ69191.1"/>
    </source>
</evidence>
<dbReference type="AlphaFoldDB" id="A0A2T7EMY7"/>
<proteinExistence type="predicted"/>
<gene>
    <name evidence="1" type="ORF">GQ55_2G089300</name>
</gene>
<reference evidence="1 2" key="1">
    <citation type="submission" date="2018-04" db="EMBL/GenBank/DDBJ databases">
        <title>WGS assembly of Panicum hallii var. hallii HAL2.</title>
        <authorList>
            <person name="Lovell J."/>
            <person name="Jenkins J."/>
            <person name="Lowry D."/>
            <person name="Mamidi S."/>
            <person name="Sreedasyam A."/>
            <person name="Weng X."/>
            <person name="Barry K."/>
            <person name="Bonette J."/>
            <person name="Campitelli B."/>
            <person name="Daum C."/>
            <person name="Gordon S."/>
            <person name="Gould B."/>
            <person name="Lipzen A."/>
            <person name="MacQueen A."/>
            <person name="Palacio-Mejia J."/>
            <person name="Plott C."/>
            <person name="Shakirov E."/>
            <person name="Shu S."/>
            <person name="Yoshinaga Y."/>
            <person name="Zane M."/>
            <person name="Rokhsar D."/>
            <person name="Grimwood J."/>
            <person name="Schmutz J."/>
            <person name="Juenger T."/>
        </authorList>
    </citation>
    <scope>NUCLEOTIDE SEQUENCE [LARGE SCALE GENOMIC DNA]</scope>
    <source>
        <strain evidence="2">cv. HAL2</strain>
    </source>
</reference>